<dbReference type="RefSeq" id="WP_163487133.1">
    <property type="nucleotide sequence ID" value="NZ_CP048739.1"/>
</dbReference>
<feature type="compositionally biased region" description="Basic and acidic residues" evidence="1">
    <location>
        <begin position="425"/>
        <end position="435"/>
    </location>
</feature>
<dbReference type="Proteomes" id="UP000465846">
    <property type="component" value="Chromosome"/>
</dbReference>
<accession>A0A6C0UL84</accession>
<feature type="region of interest" description="Disordered" evidence="1">
    <location>
        <begin position="424"/>
        <end position="446"/>
    </location>
</feature>
<protein>
    <submittedName>
        <fullName evidence="2">Uncharacterized protein</fullName>
    </submittedName>
</protein>
<evidence type="ECO:0000256" key="1">
    <source>
        <dbReference type="SAM" id="MobiDB-lite"/>
    </source>
</evidence>
<evidence type="ECO:0000313" key="3">
    <source>
        <dbReference type="Proteomes" id="UP000465846"/>
    </source>
</evidence>
<gene>
    <name evidence="2" type="ORF">G3I44_14280</name>
</gene>
<organism evidence="2 3">
    <name type="scientific">Halogeometricum borinquense</name>
    <dbReference type="NCBI Taxonomy" id="60847"/>
    <lineage>
        <taxon>Archaea</taxon>
        <taxon>Methanobacteriati</taxon>
        <taxon>Methanobacteriota</taxon>
        <taxon>Stenosarchaea group</taxon>
        <taxon>Halobacteria</taxon>
        <taxon>Halobacteriales</taxon>
        <taxon>Haloferacaceae</taxon>
        <taxon>Halogeometricum</taxon>
    </lineage>
</organism>
<reference evidence="2 3" key="1">
    <citation type="submission" date="2020-02" db="EMBL/GenBank/DDBJ databases">
        <title>Whole genome sequence of Halogeometricum borinquense strain wsp4.</title>
        <authorList>
            <person name="Verma D.K."/>
            <person name="Gopal K."/>
            <person name="Prasad E.S."/>
        </authorList>
    </citation>
    <scope>NUCLEOTIDE SEQUENCE [LARGE SCALE GENOMIC DNA]</scope>
    <source>
        <strain evidence="3">wsp4</strain>
    </source>
</reference>
<sequence length="654" mass="75527">MPDDFGGSEFFGEDEDERSPSDHFESRHSPRLGYLFIEKSLSSLDAGLDDFDEDEKIEAEIYANVAVFREVMQYIEEFGIYLYSRLDPDEDFIDAITGTTPREVKPILESIRDGYLDEVVNDFHPDLSGDDWLKQQLGYDKFEEQIDNLNIDDIVDDEQNLTVDTLEGAIEVSLQTIRDHLQLISEFFLRFDEPYNAIKHGNRVYPAIDHKLTMEGPDGEYHIETDEEFVSFLCKTSGDRQGGNLYTFTVPIRMLREQSLSTAKLTRNLYTQMYDIKQKVQKSIRTGEEVALNPNLYGVTESGEDDKEFTLKSIRNPDTTLWLPEDAFPSELEQYELPVRSKVAVGLHRSGNEMVVKTEGGSKRTYDYPLLVDVEMSGNEDHLLGMTLQQNFSFELVSLPLWQYLEIRSLNELGPIEDVTIELTDSERSERRHTDQPVNLPDLPEPDFPEELEYLRSVGIATETEIWLPYYWPPGIPRVVEYYRENRDLTRDVAEELLDGIDRLTQETVVTIPVVSIIDSEEVDEDGNYQAIESERFRLQWGGIVFEADEETGEGRFEIVGGENPQYERGDLNELEGLGVAWIEETPEQAYELFMENGLDAVSMITPTWDPEEGNAVMETKRRYGPKFTWYYIDKFFFGFYEDVPPHLEDVLEQ</sequence>
<evidence type="ECO:0000313" key="2">
    <source>
        <dbReference type="EMBL" id="QIB75353.1"/>
    </source>
</evidence>
<dbReference type="EMBL" id="CP048739">
    <property type="protein sequence ID" value="QIB75353.1"/>
    <property type="molecule type" value="Genomic_DNA"/>
</dbReference>
<proteinExistence type="predicted"/>
<feature type="region of interest" description="Disordered" evidence="1">
    <location>
        <begin position="1"/>
        <end position="27"/>
    </location>
</feature>
<feature type="compositionally biased region" description="Low complexity" evidence="1">
    <location>
        <begin position="1"/>
        <end position="10"/>
    </location>
</feature>
<feature type="compositionally biased region" description="Basic and acidic residues" evidence="1">
    <location>
        <begin position="18"/>
        <end position="27"/>
    </location>
</feature>
<dbReference type="GeneID" id="44080591"/>
<name>A0A6C0UL84_9EURY</name>
<dbReference type="AlphaFoldDB" id="A0A6C0UL84"/>